<dbReference type="PANTHER" id="PTHR43357:SF4">
    <property type="entry name" value="INNER MEMBRANE ABC TRANSPORTER PERMEASE PROTEIN YDCV"/>
    <property type="match status" value="1"/>
</dbReference>
<evidence type="ECO:0000256" key="3">
    <source>
        <dbReference type="ARBA" id="ARBA00022475"/>
    </source>
</evidence>
<comment type="similarity">
    <text evidence="8">Belongs to the binding-protein-dependent transport system permease family.</text>
</comment>
<feature type="transmembrane region" description="Helical" evidence="8">
    <location>
        <begin position="485"/>
        <end position="506"/>
    </location>
</feature>
<evidence type="ECO:0000256" key="6">
    <source>
        <dbReference type="ARBA" id="ARBA00022989"/>
    </source>
</evidence>
<feature type="transmembrane region" description="Helical" evidence="8">
    <location>
        <begin position="261"/>
        <end position="281"/>
    </location>
</feature>
<feature type="transmembrane region" description="Helical" evidence="8">
    <location>
        <begin position="156"/>
        <end position="176"/>
    </location>
</feature>
<evidence type="ECO:0000259" key="9">
    <source>
        <dbReference type="PROSITE" id="PS50928"/>
    </source>
</evidence>
<dbReference type="EMBL" id="JACPUR010000013">
    <property type="protein sequence ID" value="MBI3126952.1"/>
    <property type="molecule type" value="Genomic_DNA"/>
</dbReference>
<name>A0A932HXA1_UNCTE</name>
<evidence type="ECO:0000256" key="7">
    <source>
        <dbReference type="ARBA" id="ARBA00023136"/>
    </source>
</evidence>
<evidence type="ECO:0000313" key="10">
    <source>
        <dbReference type="EMBL" id="MBI3126952.1"/>
    </source>
</evidence>
<proteinExistence type="inferred from homology"/>
<dbReference type="CDD" id="cd06261">
    <property type="entry name" value="TM_PBP2"/>
    <property type="match status" value="2"/>
</dbReference>
<feature type="transmembrane region" description="Helical" evidence="8">
    <location>
        <begin position="407"/>
        <end position="429"/>
    </location>
</feature>
<keyword evidence="6 8" id="KW-1133">Transmembrane helix</keyword>
<dbReference type="SUPFAM" id="SSF161098">
    <property type="entry name" value="MetI-like"/>
    <property type="match status" value="2"/>
</dbReference>
<evidence type="ECO:0000256" key="2">
    <source>
        <dbReference type="ARBA" id="ARBA00022448"/>
    </source>
</evidence>
<dbReference type="GO" id="GO:0005886">
    <property type="term" value="C:plasma membrane"/>
    <property type="evidence" value="ECO:0007669"/>
    <property type="project" value="UniProtKB-SubCell"/>
</dbReference>
<dbReference type="AlphaFoldDB" id="A0A932HXA1"/>
<comment type="subcellular location">
    <subcellularLocation>
        <location evidence="1">Cell inner membrane</location>
        <topology evidence="1">Multi-pass membrane protein</topology>
    </subcellularLocation>
    <subcellularLocation>
        <location evidence="8">Cell membrane</location>
        <topology evidence="8">Multi-pass membrane protein</topology>
    </subcellularLocation>
</comment>
<keyword evidence="5 8" id="KW-0812">Transmembrane</keyword>
<dbReference type="PANTHER" id="PTHR43357">
    <property type="entry name" value="INNER MEMBRANE ABC TRANSPORTER PERMEASE PROTEIN YDCV"/>
    <property type="match status" value="1"/>
</dbReference>
<dbReference type="Pfam" id="PF00528">
    <property type="entry name" value="BPD_transp_1"/>
    <property type="match status" value="2"/>
</dbReference>
<dbReference type="Gene3D" id="1.10.3720.10">
    <property type="entry name" value="MetI-like"/>
    <property type="match status" value="2"/>
</dbReference>
<sequence>MIELRQFVPRRQDWSLAHLGMGLAALLAAFLILYPLYTLLLGSFQRTDDWGEAIGFTLQHYRKAIEPRLLMAFANTLLISVGTCLLAGFLGIALAWINARTNSFGARALEPFNLIPFYLSPLVGAIAWMYLASPSVGLLNQWLSGLFALASGPFDIYSRTGIIWVMGLFYAPYMYLFTVGSFRKMDPALEEAARTAGSGMLETTIRVTLPLMLPGILFGLSLTFVTSMGLFSVPAALGIPVRIEVFATALYGAIEGSTPNYNLGAALGMFVLFTTFAIFLVQRKILLPREFTTVTGKGYRPAVIDLGKWKYLTFTFQFLYLLMAVILPILALFIVSISEAWLGQIDLSRLTWEHYFYVLVSYPLTQRGISNSLFLGFFGATAAMTLCFVLAYTVHHLEGKSKAVLDFLLSMPIGMPAILLSMGVLIAYIRTPLYGTIWLLLIAYVTRYLPLGVKNVSAILLSLSQELEDSSRLCGARWLTTARRILVPLVKPGLLSGWMVLFLIFMRELNASILLYSEGNEVMSVILFLLLQDAPAPQIAAYSMIQTIMMLAIMFLIRKIANPDDMGG</sequence>
<keyword evidence="4" id="KW-0997">Cell inner membrane</keyword>
<dbReference type="InterPro" id="IPR000515">
    <property type="entry name" value="MetI-like"/>
</dbReference>
<comment type="caution">
    <text evidence="10">The sequence shown here is derived from an EMBL/GenBank/DDBJ whole genome shotgun (WGS) entry which is preliminary data.</text>
</comment>
<protein>
    <submittedName>
        <fullName evidence="10">Iron ABC transporter permease</fullName>
    </submittedName>
</protein>
<feature type="transmembrane region" description="Helical" evidence="8">
    <location>
        <begin position="539"/>
        <end position="557"/>
    </location>
</feature>
<evidence type="ECO:0000256" key="1">
    <source>
        <dbReference type="ARBA" id="ARBA00004429"/>
    </source>
</evidence>
<feature type="transmembrane region" description="Helical" evidence="8">
    <location>
        <begin position="318"/>
        <end position="342"/>
    </location>
</feature>
<evidence type="ECO:0000256" key="4">
    <source>
        <dbReference type="ARBA" id="ARBA00022519"/>
    </source>
</evidence>
<feature type="transmembrane region" description="Helical" evidence="8">
    <location>
        <begin position="77"/>
        <end position="97"/>
    </location>
</feature>
<feature type="transmembrane region" description="Helical" evidence="8">
    <location>
        <begin position="435"/>
        <end position="464"/>
    </location>
</feature>
<feature type="transmembrane region" description="Helical" evidence="8">
    <location>
        <begin position="117"/>
        <end position="136"/>
    </location>
</feature>
<reference evidence="10" key="1">
    <citation type="submission" date="2020-07" db="EMBL/GenBank/DDBJ databases">
        <title>Huge and variable diversity of episymbiotic CPR bacteria and DPANN archaea in groundwater ecosystems.</title>
        <authorList>
            <person name="He C.Y."/>
            <person name="Keren R."/>
            <person name="Whittaker M."/>
            <person name="Farag I.F."/>
            <person name="Doudna J."/>
            <person name="Cate J.H.D."/>
            <person name="Banfield J.F."/>
        </authorList>
    </citation>
    <scope>NUCLEOTIDE SEQUENCE</scope>
    <source>
        <strain evidence="10">NC_groundwater_763_Ag_S-0.2um_68_21</strain>
    </source>
</reference>
<evidence type="ECO:0000313" key="11">
    <source>
        <dbReference type="Proteomes" id="UP000782312"/>
    </source>
</evidence>
<dbReference type="Proteomes" id="UP000782312">
    <property type="component" value="Unassembled WGS sequence"/>
</dbReference>
<evidence type="ECO:0000256" key="8">
    <source>
        <dbReference type="RuleBase" id="RU363032"/>
    </source>
</evidence>
<keyword evidence="7 8" id="KW-0472">Membrane</keyword>
<keyword evidence="2 8" id="KW-0813">Transport</keyword>
<evidence type="ECO:0000256" key="5">
    <source>
        <dbReference type="ARBA" id="ARBA00022692"/>
    </source>
</evidence>
<feature type="transmembrane region" description="Helical" evidence="8">
    <location>
        <begin position="373"/>
        <end position="395"/>
    </location>
</feature>
<feature type="domain" description="ABC transmembrane type-1" evidence="9">
    <location>
        <begin position="73"/>
        <end position="282"/>
    </location>
</feature>
<gene>
    <name evidence="10" type="ORF">HYZ11_05040</name>
</gene>
<keyword evidence="3" id="KW-1003">Cell membrane</keyword>
<feature type="domain" description="ABC transmembrane type-1" evidence="9">
    <location>
        <begin position="369"/>
        <end position="557"/>
    </location>
</feature>
<feature type="transmembrane region" description="Helical" evidence="8">
    <location>
        <begin position="16"/>
        <end position="37"/>
    </location>
</feature>
<dbReference type="PROSITE" id="PS50928">
    <property type="entry name" value="ABC_TM1"/>
    <property type="match status" value="2"/>
</dbReference>
<organism evidence="10 11">
    <name type="scientific">Tectimicrobiota bacterium</name>
    <dbReference type="NCBI Taxonomy" id="2528274"/>
    <lineage>
        <taxon>Bacteria</taxon>
        <taxon>Pseudomonadati</taxon>
        <taxon>Nitrospinota/Tectimicrobiota group</taxon>
        <taxon>Candidatus Tectimicrobiota</taxon>
    </lineage>
</organism>
<accession>A0A932HXA1</accession>
<dbReference type="InterPro" id="IPR035906">
    <property type="entry name" value="MetI-like_sf"/>
</dbReference>
<dbReference type="GO" id="GO:0055085">
    <property type="term" value="P:transmembrane transport"/>
    <property type="evidence" value="ECO:0007669"/>
    <property type="project" value="InterPro"/>
</dbReference>